<reference evidence="5" key="1">
    <citation type="journal article" date="2021" name="bioRxiv">
        <title>Whole Genome Assembly and Annotation of Northern Wild Rice, Zizania palustris L., Supports a Whole Genome Duplication in the Zizania Genus.</title>
        <authorList>
            <person name="Haas M."/>
            <person name="Kono T."/>
            <person name="Macchietto M."/>
            <person name="Millas R."/>
            <person name="McGilp L."/>
            <person name="Shao M."/>
            <person name="Duquette J."/>
            <person name="Hirsch C.N."/>
            <person name="Kimball J."/>
        </authorList>
    </citation>
    <scope>NUCLEOTIDE SEQUENCE</scope>
    <source>
        <tissue evidence="5">Fresh leaf tissue</tissue>
    </source>
</reference>
<dbReference type="PANTHER" id="PTHR32401:SF50">
    <property type="entry name" value="OS07G0133000 PROTEIN"/>
    <property type="match status" value="1"/>
</dbReference>
<gene>
    <name evidence="5" type="ORF">GUJ93_ZPchr0013g36223</name>
</gene>
<dbReference type="OrthoDB" id="782726at2759"/>
<dbReference type="PANTHER" id="PTHR32401">
    <property type="entry name" value="CONCANAVALIN A-LIKE LECTIN FAMILY PROTEIN"/>
    <property type="match status" value="1"/>
</dbReference>
<keyword evidence="3" id="KW-0732">Signal</keyword>
<accession>A0A8J6BXQ8</accession>
<feature type="chain" id="PRO_5035189168" description="Legume lectin domain-containing protein" evidence="3">
    <location>
        <begin position="22"/>
        <end position="178"/>
    </location>
</feature>
<proteinExistence type="inferred from homology"/>
<comment type="caution">
    <text evidence="5">The sequence shown here is derived from an EMBL/GenBank/DDBJ whole genome shotgun (WGS) entry which is preliminary data.</text>
</comment>
<keyword evidence="6" id="KW-1185">Reference proteome</keyword>
<evidence type="ECO:0000256" key="1">
    <source>
        <dbReference type="ARBA" id="ARBA00007606"/>
    </source>
</evidence>
<dbReference type="EMBL" id="JAAALK010000079">
    <property type="protein sequence ID" value="KAG8099582.1"/>
    <property type="molecule type" value="Genomic_DNA"/>
</dbReference>
<organism evidence="5 6">
    <name type="scientific">Zizania palustris</name>
    <name type="common">Northern wild rice</name>
    <dbReference type="NCBI Taxonomy" id="103762"/>
    <lineage>
        <taxon>Eukaryota</taxon>
        <taxon>Viridiplantae</taxon>
        <taxon>Streptophyta</taxon>
        <taxon>Embryophyta</taxon>
        <taxon>Tracheophyta</taxon>
        <taxon>Spermatophyta</taxon>
        <taxon>Magnoliopsida</taxon>
        <taxon>Liliopsida</taxon>
        <taxon>Poales</taxon>
        <taxon>Poaceae</taxon>
        <taxon>BOP clade</taxon>
        <taxon>Oryzoideae</taxon>
        <taxon>Oryzeae</taxon>
        <taxon>Zizaniinae</taxon>
        <taxon>Zizania</taxon>
    </lineage>
</organism>
<name>A0A8J6BXQ8_ZIZPA</name>
<comment type="similarity">
    <text evidence="1">Belongs to the leguminous lectin family.</text>
</comment>
<evidence type="ECO:0000256" key="2">
    <source>
        <dbReference type="ARBA" id="ARBA00022734"/>
    </source>
</evidence>
<protein>
    <recommendedName>
        <fullName evidence="4">Legume lectin domain-containing protein</fullName>
    </recommendedName>
</protein>
<dbReference type="Proteomes" id="UP000729402">
    <property type="component" value="Unassembled WGS sequence"/>
</dbReference>
<dbReference type="AlphaFoldDB" id="A0A8J6BXQ8"/>
<feature type="domain" description="Legume lectin" evidence="4">
    <location>
        <begin position="65"/>
        <end position="171"/>
    </location>
</feature>
<reference evidence="5" key="2">
    <citation type="submission" date="2021-02" db="EMBL/GenBank/DDBJ databases">
        <authorList>
            <person name="Kimball J.A."/>
            <person name="Haas M.W."/>
            <person name="Macchietto M."/>
            <person name="Kono T."/>
            <person name="Duquette J."/>
            <person name="Shao M."/>
        </authorList>
    </citation>
    <scope>NUCLEOTIDE SEQUENCE</scope>
    <source>
        <tissue evidence="5">Fresh leaf tissue</tissue>
    </source>
</reference>
<evidence type="ECO:0000256" key="3">
    <source>
        <dbReference type="SAM" id="SignalP"/>
    </source>
</evidence>
<feature type="signal peptide" evidence="3">
    <location>
        <begin position="1"/>
        <end position="21"/>
    </location>
</feature>
<evidence type="ECO:0000259" key="4">
    <source>
        <dbReference type="Pfam" id="PF00139"/>
    </source>
</evidence>
<sequence>MFARFAAYFVLFLASLGVCYCYAGVEESAAGGGQFAYQGFAAADLSLDGLAAVTTSGLLALTNDTDHGLAFVVAPTTNLSTAKAGQYQGLLNATNGTASDPILAVELDTIMNPEFRDISSNHVGLDVNSLMSLQAQPVGYYDDGDGAFRDLRLNSHKPMQVWVDYDGVAPRFNKSGLY</sequence>
<evidence type="ECO:0000313" key="6">
    <source>
        <dbReference type="Proteomes" id="UP000729402"/>
    </source>
</evidence>
<dbReference type="PROSITE" id="PS00307">
    <property type="entry name" value="LECTIN_LEGUME_BETA"/>
    <property type="match status" value="1"/>
</dbReference>
<dbReference type="InterPro" id="IPR050258">
    <property type="entry name" value="Leguminous_Lectin"/>
</dbReference>
<dbReference type="InterPro" id="IPR001220">
    <property type="entry name" value="Legume_lectin_dom"/>
</dbReference>
<evidence type="ECO:0000313" key="5">
    <source>
        <dbReference type="EMBL" id="KAG8099582.1"/>
    </source>
</evidence>
<dbReference type="GO" id="GO:0030246">
    <property type="term" value="F:carbohydrate binding"/>
    <property type="evidence" value="ECO:0007669"/>
    <property type="project" value="UniProtKB-KW"/>
</dbReference>
<keyword evidence="2" id="KW-0430">Lectin</keyword>
<dbReference type="Pfam" id="PF00139">
    <property type="entry name" value="Lectin_legB"/>
    <property type="match status" value="1"/>
</dbReference>
<dbReference type="InterPro" id="IPR019825">
    <property type="entry name" value="Lectin_legB_Mn/Ca_BS"/>
</dbReference>